<evidence type="ECO:0000256" key="1">
    <source>
        <dbReference type="ARBA" id="ARBA00004123"/>
    </source>
</evidence>
<keyword evidence="6" id="KW-0804">Transcription</keyword>
<dbReference type="RefSeq" id="XP_064770839.1">
    <property type="nucleotide sequence ID" value="XM_064911623.1"/>
</dbReference>
<evidence type="ECO:0000313" key="13">
    <source>
        <dbReference type="Proteomes" id="UP001498771"/>
    </source>
</evidence>
<dbReference type="PANTHER" id="PTHR12855">
    <property type="entry name" value="DNA METHYLTRANSFERASE 1-ASSOCIATED PROTEIN 1 FAMILY MEMBER"/>
    <property type="match status" value="1"/>
</dbReference>
<accession>A0ABR1FD77</accession>
<dbReference type="GeneID" id="90037135"/>
<keyword evidence="5" id="KW-0805">Transcription regulation</keyword>
<keyword evidence="4" id="KW-0156">Chromatin regulator</keyword>
<feature type="domain" description="Myb-like" evidence="11">
    <location>
        <begin position="127"/>
        <end position="185"/>
    </location>
</feature>
<reference evidence="12 13" key="1">
    <citation type="submission" date="2024-03" db="EMBL/GenBank/DDBJ databases">
        <title>Genome-scale model development and genomic sequencing of the oleaginous clade Lipomyces.</title>
        <authorList>
            <consortium name="Lawrence Berkeley National Laboratory"/>
            <person name="Czajka J.J."/>
            <person name="Han Y."/>
            <person name="Kim J."/>
            <person name="Mondo S.J."/>
            <person name="Hofstad B.A."/>
            <person name="Robles A."/>
            <person name="Haridas S."/>
            <person name="Riley R."/>
            <person name="LaButti K."/>
            <person name="Pangilinan J."/>
            <person name="Andreopoulos W."/>
            <person name="Lipzen A."/>
            <person name="Yan J."/>
            <person name="Wang M."/>
            <person name="Ng V."/>
            <person name="Grigoriev I.V."/>
            <person name="Spatafora J.W."/>
            <person name="Magnuson J.K."/>
            <person name="Baker S.E."/>
            <person name="Pomraning K.R."/>
        </authorList>
    </citation>
    <scope>NUCLEOTIDE SEQUENCE [LARGE SCALE GENOMIC DNA]</scope>
    <source>
        <strain evidence="12 13">Phaff 52-87</strain>
    </source>
</reference>
<dbReference type="InterPro" id="IPR027109">
    <property type="entry name" value="Swc4/Dmap1"/>
</dbReference>
<name>A0ABR1FD77_9ASCO</name>
<evidence type="ECO:0000313" key="12">
    <source>
        <dbReference type="EMBL" id="KAK7207806.1"/>
    </source>
</evidence>
<evidence type="ECO:0000256" key="6">
    <source>
        <dbReference type="ARBA" id="ARBA00023163"/>
    </source>
</evidence>
<comment type="function">
    <text evidence="8">Component of the SWR1 complex which mediates the ATP-dependent exchange of histone H2A for the H2A variant HZT1 leading to transcriptional regulation of selected genes by chromatin remodeling. Component of the NuA4 histone acetyltransferase complex which is involved in transcriptional activation of selected genes principally by acetylation of nucleosomal histone H4 and H2A. The NuA4 complex is also involved in DNA repair.</text>
</comment>
<dbReference type="InterPro" id="IPR008468">
    <property type="entry name" value="DMAP1"/>
</dbReference>
<protein>
    <recommendedName>
        <fullName evidence="3">SWR1-complex protein 4</fullName>
    </recommendedName>
</protein>
<feature type="compositionally biased region" description="Polar residues" evidence="10">
    <location>
        <begin position="344"/>
        <end position="360"/>
    </location>
</feature>
<feature type="coiled-coil region" evidence="9">
    <location>
        <begin position="443"/>
        <end position="470"/>
    </location>
</feature>
<dbReference type="InterPro" id="IPR001005">
    <property type="entry name" value="SANT/Myb"/>
</dbReference>
<feature type="compositionally biased region" description="Basic and acidic residues" evidence="10">
    <location>
        <begin position="1"/>
        <end position="19"/>
    </location>
</feature>
<evidence type="ECO:0000256" key="2">
    <source>
        <dbReference type="ARBA" id="ARBA00006918"/>
    </source>
</evidence>
<proteinExistence type="inferred from homology"/>
<evidence type="ECO:0000256" key="3">
    <source>
        <dbReference type="ARBA" id="ARBA00019132"/>
    </source>
</evidence>
<dbReference type="Pfam" id="PF16282">
    <property type="entry name" value="SANT_DAMP1_like"/>
    <property type="match status" value="1"/>
</dbReference>
<dbReference type="Gene3D" id="1.10.10.60">
    <property type="entry name" value="Homeodomain-like"/>
    <property type="match status" value="1"/>
</dbReference>
<comment type="similarity">
    <text evidence="2">Belongs to the SWC4 family.</text>
</comment>
<dbReference type="EMBL" id="JBBJBU010000001">
    <property type="protein sequence ID" value="KAK7207806.1"/>
    <property type="molecule type" value="Genomic_DNA"/>
</dbReference>
<evidence type="ECO:0000259" key="11">
    <source>
        <dbReference type="SMART" id="SM00717"/>
    </source>
</evidence>
<evidence type="ECO:0000256" key="8">
    <source>
        <dbReference type="ARBA" id="ARBA00025264"/>
    </source>
</evidence>
<evidence type="ECO:0000256" key="5">
    <source>
        <dbReference type="ARBA" id="ARBA00023015"/>
    </source>
</evidence>
<feature type="region of interest" description="Disordered" evidence="10">
    <location>
        <begin position="1"/>
        <end position="36"/>
    </location>
</feature>
<keyword evidence="7" id="KW-0539">Nucleus</keyword>
<dbReference type="SMART" id="SM00717">
    <property type="entry name" value="SANT"/>
    <property type="match status" value="1"/>
</dbReference>
<comment type="subcellular location">
    <subcellularLocation>
        <location evidence="1">Nucleus</location>
    </subcellularLocation>
</comment>
<dbReference type="Pfam" id="PF05499">
    <property type="entry name" value="DMAP1"/>
    <property type="match status" value="1"/>
</dbReference>
<comment type="caution">
    <text evidence="12">The sequence shown here is derived from an EMBL/GenBank/DDBJ whole genome shotgun (WGS) entry which is preliminary data.</text>
</comment>
<organism evidence="12 13">
    <name type="scientific">Myxozyma melibiosi</name>
    <dbReference type="NCBI Taxonomy" id="54550"/>
    <lineage>
        <taxon>Eukaryota</taxon>
        <taxon>Fungi</taxon>
        <taxon>Dikarya</taxon>
        <taxon>Ascomycota</taxon>
        <taxon>Saccharomycotina</taxon>
        <taxon>Lipomycetes</taxon>
        <taxon>Lipomycetales</taxon>
        <taxon>Lipomycetaceae</taxon>
        <taxon>Myxozyma</taxon>
    </lineage>
</organism>
<dbReference type="Proteomes" id="UP001498771">
    <property type="component" value="Unassembled WGS sequence"/>
</dbReference>
<evidence type="ECO:0000256" key="10">
    <source>
        <dbReference type="SAM" id="MobiDB-lite"/>
    </source>
</evidence>
<feature type="region of interest" description="Disordered" evidence="10">
    <location>
        <begin position="296"/>
        <end position="362"/>
    </location>
</feature>
<gene>
    <name evidence="12" type="ORF">BZA70DRAFT_272251</name>
</gene>
<feature type="compositionally biased region" description="Low complexity" evidence="10">
    <location>
        <begin position="303"/>
        <end position="327"/>
    </location>
</feature>
<sequence>MASSADVRDMLDLPDRQEPSSRPPPAKRTKTEGKRFDGMNRELQNLLGDNTPAVTVIENRFKAKPNWKLKPTPWVWSKFKNSARSDDLEFSHWVRGTPSEDDYVFAKFNMPVDVPTYTEQEYEKCLADTAWTPRETAYLFDLCREYDLRWLVIQDRYEYQPEEKEPPSIRTLEDLKERYYFCCRKLMDLRREEGTMEWTPRELELYNAMSFNKDKEMARKQYLERLLSRSPAEVAEEERLILEYRKLQESSKKLVQERQDLLHLLESPQTSSSFAQFQSSQGLSQLAANILANDKNRRRKAVPESAEAAAQQPATQKGAPGHGSAHGNAGGHGQQPAHAHDAKASSSTQHNSPAAATTKVSKADLVQSATAKKVAKRVAPGEEHLYGISYHDRLTQGVFLRSSRVSTLKHTVQAKVQSVLAELSISSKLAMPTAKVCERYDALQQQITVLLDAKKQADKLEAEVKVLRAQKGGGQAE</sequence>
<evidence type="ECO:0000256" key="9">
    <source>
        <dbReference type="SAM" id="Coils"/>
    </source>
</evidence>
<evidence type="ECO:0000256" key="4">
    <source>
        <dbReference type="ARBA" id="ARBA00022853"/>
    </source>
</evidence>
<keyword evidence="9" id="KW-0175">Coiled coil</keyword>
<dbReference type="PANTHER" id="PTHR12855:SF10">
    <property type="entry name" value="DNA METHYLTRANSFERASE 1-ASSOCIATED PROTEIN 1"/>
    <property type="match status" value="1"/>
</dbReference>
<dbReference type="InterPro" id="IPR032563">
    <property type="entry name" value="DAMP1_SANT-like"/>
</dbReference>
<evidence type="ECO:0000256" key="7">
    <source>
        <dbReference type="ARBA" id="ARBA00023242"/>
    </source>
</evidence>
<keyword evidence="13" id="KW-1185">Reference proteome</keyword>